<dbReference type="InterPro" id="IPR036128">
    <property type="entry name" value="Plus3-like_sf"/>
</dbReference>
<evidence type="ECO:0000313" key="7">
    <source>
        <dbReference type="EMBL" id="PVU90583.1"/>
    </source>
</evidence>
<gene>
    <name evidence="7" type="ORF">BB559_004537</name>
</gene>
<accession>A0A2T9YE19</accession>
<feature type="compositionally biased region" description="Basic and acidic residues" evidence="5">
    <location>
        <begin position="110"/>
        <end position="124"/>
    </location>
</feature>
<dbReference type="PANTHER" id="PTHR13115">
    <property type="entry name" value="RNA POLYMERASE-ASSOCIATED PROTEIN RTF1 HOMOLOG"/>
    <property type="match status" value="1"/>
</dbReference>
<dbReference type="AlphaFoldDB" id="A0A2T9YE19"/>
<dbReference type="EMBL" id="MBFT01000472">
    <property type="protein sequence ID" value="PVU90583.1"/>
    <property type="molecule type" value="Genomic_DNA"/>
</dbReference>
<dbReference type="PROSITE" id="PS51360">
    <property type="entry name" value="PLUS3"/>
    <property type="match status" value="1"/>
</dbReference>
<sequence>MDDLEGEILALFGGNEREKDSQLRNKDSSKSEKKRRRGDPEYSDNEDTFSVEETSKSKTRSKSKNTNKSSHSRNRNEPSNSLDQDELVDEWGSDLMGDEEDRSRLNALPEVERERILAERQEQRDIMWERMELKKKLQEGLQSNSFRDSSKRDQSYNDSESYSRNRGRSSRSSVHLKELRRKRIEKSSKKPRNNSDSQSQDYSDEDNSDYNSRKTPLKERNPTTNRLAEDPIISLQELNSIRLSRDVLDKWIYTPLFNETVVGCYVRIRSANNMENFYIAEIAKVLEKSEPSYMLKRHYVDVRLRILANDSVLDVGIDSLSNNEFTIEKINKEIARLPVQNTGPQQSGPVFSSQAQQIGVSDTSRTQNINIGQTSNLSGSGLIGSKIGGISRLGRVSNIIGNLNSGSQSPLLGSIGKQKQLIGQLNINATLSPIPNVSSGTNIASLSSVNNPMSEFSKQQQQVFTKVKVTPGYEQAMSVPNFDLSFINMS</sequence>
<keyword evidence="4" id="KW-0539">Nucleus</keyword>
<protein>
    <recommendedName>
        <fullName evidence="6">Plus3 domain-containing protein</fullName>
    </recommendedName>
</protein>
<feature type="compositionally biased region" description="Basic residues" evidence="5">
    <location>
        <begin position="57"/>
        <end position="73"/>
    </location>
</feature>
<evidence type="ECO:0000256" key="1">
    <source>
        <dbReference type="ARBA" id="ARBA00004123"/>
    </source>
</evidence>
<name>A0A2T9YE19_9FUNG</name>
<feature type="domain" description="Plus3" evidence="6">
    <location>
        <begin position="232"/>
        <end position="363"/>
    </location>
</feature>
<feature type="compositionally biased region" description="Basic and acidic residues" evidence="5">
    <location>
        <begin position="15"/>
        <end position="31"/>
    </location>
</feature>
<evidence type="ECO:0000313" key="8">
    <source>
        <dbReference type="Proteomes" id="UP000245699"/>
    </source>
</evidence>
<dbReference type="Gene3D" id="3.90.70.200">
    <property type="entry name" value="Plus-3 domain"/>
    <property type="match status" value="1"/>
</dbReference>
<feature type="compositionally biased region" description="Acidic residues" evidence="5">
    <location>
        <begin position="41"/>
        <end position="50"/>
    </location>
</feature>
<dbReference type="InterPro" id="IPR004343">
    <property type="entry name" value="Plus-3_dom"/>
</dbReference>
<dbReference type="OrthoDB" id="166375at2759"/>
<keyword evidence="8" id="KW-1185">Reference proteome</keyword>
<dbReference type="GO" id="GO:0016593">
    <property type="term" value="C:Cdc73/Paf1 complex"/>
    <property type="evidence" value="ECO:0007669"/>
    <property type="project" value="TreeGrafter"/>
</dbReference>
<dbReference type="Proteomes" id="UP000245699">
    <property type="component" value="Unassembled WGS sequence"/>
</dbReference>
<evidence type="ECO:0000259" key="6">
    <source>
        <dbReference type="PROSITE" id="PS51360"/>
    </source>
</evidence>
<dbReference type="SUPFAM" id="SSF159042">
    <property type="entry name" value="Plus3-like"/>
    <property type="match status" value="1"/>
</dbReference>
<comment type="caution">
    <text evidence="7">The sequence shown here is derived from an EMBL/GenBank/DDBJ whole genome shotgun (WGS) entry which is preliminary data.</text>
</comment>
<keyword evidence="3" id="KW-0804">Transcription</keyword>
<dbReference type="GO" id="GO:1990269">
    <property type="term" value="F:RNA polymerase II C-terminal domain phosphoserine binding"/>
    <property type="evidence" value="ECO:0007669"/>
    <property type="project" value="TreeGrafter"/>
</dbReference>
<dbReference type="GO" id="GO:0003677">
    <property type="term" value="F:DNA binding"/>
    <property type="evidence" value="ECO:0007669"/>
    <property type="project" value="InterPro"/>
</dbReference>
<dbReference type="Pfam" id="PF03126">
    <property type="entry name" value="Plus-3"/>
    <property type="match status" value="1"/>
</dbReference>
<evidence type="ECO:0000256" key="2">
    <source>
        <dbReference type="ARBA" id="ARBA00023015"/>
    </source>
</evidence>
<organism evidence="7 8">
    <name type="scientific">Furculomyces boomerangus</name>
    <dbReference type="NCBI Taxonomy" id="61424"/>
    <lineage>
        <taxon>Eukaryota</taxon>
        <taxon>Fungi</taxon>
        <taxon>Fungi incertae sedis</taxon>
        <taxon>Zoopagomycota</taxon>
        <taxon>Kickxellomycotina</taxon>
        <taxon>Harpellomycetes</taxon>
        <taxon>Harpellales</taxon>
        <taxon>Harpellaceae</taxon>
        <taxon>Furculomyces</taxon>
    </lineage>
</organism>
<feature type="region of interest" description="Disordered" evidence="5">
    <location>
        <begin position="1"/>
        <end position="124"/>
    </location>
</feature>
<feature type="region of interest" description="Disordered" evidence="5">
    <location>
        <begin position="136"/>
        <end position="225"/>
    </location>
</feature>
<comment type="subcellular location">
    <subcellularLocation>
        <location evidence="1">Nucleus</location>
    </subcellularLocation>
</comment>
<evidence type="ECO:0000256" key="4">
    <source>
        <dbReference type="ARBA" id="ARBA00023242"/>
    </source>
</evidence>
<feature type="compositionally biased region" description="Acidic residues" evidence="5">
    <location>
        <begin position="83"/>
        <end position="100"/>
    </location>
</feature>
<feature type="compositionally biased region" description="Basic residues" evidence="5">
    <location>
        <begin position="178"/>
        <end position="192"/>
    </location>
</feature>
<proteinExistence type="predicted"/>
<keyword evidence="2" id="KW-0805">Transcription regulation</keyword>
<dbReference type="STRING" id="61424.A0A2T9YE19"/>
<evidence type="ECO:0000256" key="5">
    <source>
        <dbReference type="SAM" id="MobiDB-lite"/>
    </source>
</evidence>
<dbReference type="SMART" id="SM00719">
    <property type="entry name" value="Plus3"/>
    <property type="match status" value="1"/>
</dbReference>
<reference evidence="7 8" key="1">
    <citation type="journal article" date="2018" name="MBio">
        <title>Comparative Genomics Reveals the Core Gene Toolbox for the Fungus-Insect Symbiosis.</title>
        <authorList>
            <person name="Wang Y."/>
            <person name="Stata M."/>
            <person name="Wang W."/>
            <person name="Stajich J.E."/>
            <person name="White M.M."/>
            <person name="Moncalvo J.M."/>
        </authorList>
    </citation>
    <scope>NUCLEOTIDE SEQUENCE [LARGE SCALE GENOMIC DNA]</scope>
    <source>
        <strain evidence="7 8">AUS-77-4</strain>
    </source>
</reference>
<dbReference type="PANTHER" id="PTHR13115:SF8">
    <property type="entry name" value="RNA POLYMERASE-ASSOCIATED PROTEIN RTF1 HOMOLOG"/>
    <property type="match status" value="1"/>
</dbReference>
<evidence type="ECO:0000256" key="3">
    <source>
        <dbReference type="ARBA" id="ARBA00023163"/>
    </source>
</evidence>